<feature type="domain" description="M23ase beta-sheet core" evidence="1">
    <location>
        <begin position="139"/>
        <end position="238"/>
    </location>
</feature>
<accession>A0ABS6ELL3</accession>
<organism evidence="2 3">
    <name type="scientific">Clostridium mobile</name>
    <dbReference type="NCBI Taxonomy" id="2841512"/>
    <lineage>
        <taxon>Bacteria</taxon>
        <taxon>Bacillati</taxon>
        <taxon>Bacillota</taxon>
        <taxon>Clostridia</taxon>
        <taxon>Eubacteriales</taxon>
        <taxon>Clostridiaceae</taxon>
        <taxon>Clostridium</taxon>
    </lineage>
</organism>
<evidence type="ECO:0000313" key="2">
    <source>
        <dbReference type="EMBL" id="MBU5486111.1"/>
    </source>
</evidence>
<dbReference type="InterPro" id="IPR050570">
    <property type="entry name" value="Cell_wall_metabolism_enzyme"/>
</dbReference>
<dbReference type="PANTHER" id="PTHR21666">
    <property type="entry name" value="PEPTIDASE-RELATED"/>
    <property type="match status" value="1"/>
</dbReference>
<dbReference type="PANTHER" id="PTHR21666:SF270">
    <property type="entry name" value="MUREIN HYDROLASE ACTIVATOR ENVC"/>
    <property type="match status" value="1"/>
</dbReference>
<reference evidence="2 3" key="1">
    <citation type="submission" date="2021-06" db="EMBL/GenBank/DDBJ databases">
        <authorList>
            <person name="Sun Q."/>
            <person name="Li D."/>
        </authorList>
    </citation>
    <scope>NUCLEOTIDE SEQUENCE [LARGE SCALE GENOMIC DNA]</scope>
    <source>
        <strain evidence="2 3">MSJ-11</strain>
    </source>
</reference>
<comment type="caution">
    <text evidence="2">The sequence shown here is derived from an EMBL/GenBank/DDBJ whole genome shotgun (WGS) entry which is preliminary data.</text>
</comment>
<protein>
    <submittedName>
        <fullName evidence="2">M23 family metallopeptidase</fullName>
    </submittedName>
</protein>
<dbReference type="EMBL" id="JAHLQF010000004">
    <property type="protein sequence ID" value="MBU5486111.1"/>
    <property type="molecule type" value="Genomic_DNA"/>
</dbReference>
<dbReference type="Pfam" id="PF01551">
    <property type="entry name" value="Peptidase_M23"/>
    <property type="match status" value="1"/>
</dbReference>
<gene>
    <name evidence="2" type="ORF">KQI86_17480</name>
</gene>
<proteinExistence type="predicted"/>
<evidence type="ECO:0000259" key="1">
    <source>
        <dbReference type="Pfam" id="PF01551"/>
    </source>
</evidence>
<dbReference type="CDD" id="cd12797">
    <property type="entry name" value="M23_peptidase"/>
    <property type="match status" value="1"/>
</dbReference>
<dbReference type="RefSeq" id="WP_216440695.1">
    <property type="nucleotide sequence ID" value="NZ_JAHLQF010000004.1"/>
</dbReference>
<evidence type="ECO:0000313" key="3">
    <source>
        <dbReference type="Proteomes" id="UP000726170"/>
    </source>
</evidence>
<dbReference type="Proteomes" id="UP000726170">
    <property type="component" value="Unassembled WGS sequence"/>
</dbReference>
<sequence length="244" mass="27482">MEKKFSKKFSNFIKKEGFYVILFLCLCILATVAVMVSRNNRINKDEISSNQPGIVNETGKEIGEITEKPFEDFDNALQVKNDKDDTVKKETETKKEENKTAEVSTTVNTKFIKPVEGILARDYSEEPVYWKSTNSHRPNFGMDIKCEVGKSVVAVMEGKVESIETDSIDGVQVTINHQNGLKTVYANLDPKVSVTKDQTVKTGTKIGTVGKSTVRASYETYGDHLHFAVMKNEEFINPAKYIQY</sequence>
<keyword evidence="3" id="KW-1185">Reference proteome</keyword>
<name>A0ABS6ELL3_9CLOT</name>
<dbReference type="InterPro" id="IPR016047">
    <property type="entry name" value="M23ase_b-sheet_dom"/>
</dbReference>